<keyword evidence="1" id="KW-1133">Transmembrane helix</keyword>
<feature type="transmembrane region" description="Helical" evidence="1">
    <location>
        <begin position="69"/>
        <end position="91"/>
    </location>
</feature>
<dbReference type="Pfam" id="PF12730">
    <property type="entry name" value="ABC2_membrane_4"/>
    <property type="match status" value="1"/>
</dbReference>
<feature type="transmembrane region" description="Helical" evidence="1">
    <location>
        <begin position="157"/>
        <end position="181"/>
    </location>
</feature>
<protein>
    <submittedName>
        <fullName evidence="2">Uncharacterized protein</fullName>
    </submittedName>
</protein>
<reference evidence="3" key="1">
    <citation type="submission" date="2019-06" db="EMBL/GenBank/DDBJ databases">
        <title>Gordonia isolated from sludge of a wastewater treatment plant.</title>
        <authorList>
            <person name="Tamura T."/>
            <person name="Aoyama K."/>
            <person name="Kang Y."/>
            <person name="Saito S."/>
            <person name="Akiyama N."/>
            <person name="Yazawa K."/>
            <person name="Gonoi T."/>
            <person name="Mikami Y."/>
        </authorList>
    </citation>
    <scope>NUCLEOTIDE SEQUENCE [LARGE SCALE GENOMIC DNA]</scope>
    <source>
        <strain evidence="3">NBRC 107696</strain>
    </source>
</reference>
<comment type="caution">
    <text evidence="2">The sequence shown here is derived from an EMBL/GenBank/DDBJ whole genome shotgun (WGS) entry which is preliminary data.</text>
</comment>
<evidence type="ECO:0000313" key="3">
    <source>
        <dbReference type="Proteomes" id="UP000444960"/>
    </source>
</evidence>
<keyword evidence="1" id="KW-0472">Membrane</keyword>
<accession>A0A7I9VFB6</accession>
<sequence length="263" mass="28195">MIATTATPPTKAAQGIPMSRLVKVELRKLVDTRAGMWLAISIAAISALIAVIVLIVGSSHPDTITFENFFGLMTTPLGFLLPVMAILLVTSEWSQRNALTTFTMEPRRERIIVAKLVTVLLASIAAIVIALVLGALGNLIGGLIYSDPAGSWEITGVSLFASVFSMITGVLMGFAFAALLLNTPAAIVLYFVVPTVIGIVGSIVPWINDHLTDWIDLNASQRPLLEGDWPAGSQWAHIVVAAVIWIVLPLAFGVNRIMRSEIK</sequence>
<keyword evidence="3" id="KW-1185">Reference proteome</keyword>
<gene>
    <name evidence="2" type="ORF">nbrc107696_42370</name>
</gene>
<dbReference type="Proteomes" id="UP000444960">
    <property type="component" value="Unassembled WGS sequence"/>
</dbReference>
<dbReference type="OrthoDB" id="3822725at2"/>
<name>A0A7I9VFB6_9ACTN</name>
<feature type="transmembrane region" description="Helical" evidence="1">
    <location>
        <begin position="36"/>
        <end position="57"/>
    </location>
</feature>
<dbReference type="EMBL" id="BJOV01000005">
    <property type="protein sequence ID" value="GEE03791.1"/>
    <property type="molecule type" value="Genomic_DNA"/>
</dbReference>
<dbReference type="AlphaFoldDB" id="A0A7I9VFB6"/>
<keyword evidence="1" id="KW-0812">Transmembrane</keyword>
<evidence type="ECO:0000256" key="1">
    <source>
        <dbReference type="SAM" id="Phobius"/>
    </source>
</evidence>
<dbReference type="RefSeq" id="WP_161897252.1">
    <property type="nucleotide sequence ID" value="NZ_BJOV01000005.1"/>
</dbReference>
<feature type="transmembrane region" description="Helical" evidence="1">
    <location>
        <begin position="188"/>
        <end position="207"/>
    </location>
</feature>
<feature type="transmembrane region" description="Helical" evidence="1">
    <location>
        <begin position="112"/>
        <end position="145"/>
    </location>
</feature>
<proteinExistence type="predicted"/>
<evidence type="ECO:0000313" key="2">
    <source>
        <dbReference type="EMBL" id="GEE03791.1"/>
    </source>
</evidence>
<organism evidence="2 3">
    <name type="scientific">Gordonia spumicola</name>
    <dbReference type="NCBI Taxonomy" id="589161"/>
    <lineage>
        <taxon>Bacteria</taxon>
        <taxon>Bacillati</taxon>
        <taxon>Actinomycetota</taxon>
        <taxon>Actinomycetes</taxon>
        <taxon>Mycobacteriales</taxon>
        <taxon>Gordoniaceae</taxon>
        <taxon>Gordonia</taxon>
    </lineage>
</organism>
<feature type="transmembrane region" description="Helical" evidence="1">
    <location>
        <begin position="235"/>
        <end position="254"/>
    </location>
</feature>